<sequence length="54" mass="6297">MREATYVTYLDFHSEVVLSWNISLNPSMKFMVDPLDKFIKNEPNPSTKIPIHSD</sequence>
<dbReference type="AlphaFoldDB" id="A0A7X6S2W5"/>
<evidence type="ECO:0000313" key="2">
    <source>
        <dbReference type="Proteomes" id="UP000549765"/>
    </source>
</evidence>
<reference evidence="1 2" key="1">
    <citation type="submission" date="2020-04" db="EMBL/GenBank/DDBJ databases">
        <title>MicrobeNet Type strains.</title>
        <authorList>
            <person name="Nicholson A.C."/>
        </authorList>
    </citation>
    <scope>NUCLEOTIDE SEQUENCE [LARGE SCALE GENOMIC DNA]</scope>
    <source>
        <strain evidence="1 2">CCUG 61472</strain>
    </source>
</reference>
<name>A0A7X6S2W5_9LACO</name>
<gene>
    <name evidence="1" type="ORF">HF964_00965</name>
</gene>
<keyword evidence="2" id="KW-1185">Reference proteome</keyword>
<accession>A0A7X6S2W5</accession>
<comment type="caution">
    <text evidence="1">The sequence shown here is derived from an EMBL/GenBank/DDBJ whole genome shotgun (WGS) entry which is preliminary data.</text>
</comment>
<dbReference type="Proteomes" id="UP000549765">
    <property type="component" value="Unassembled WGS sequence"/>
</dbReference>
<organism evidence="1 2">
    <name type="scientific">Periweissella fabalis</name>
    <dbReference type="NCBI Taxonomy" id="1070421"/>
    <lineage>
        <taxon>Bacteria</taxon>
        <taxon>Bacillati</taxon>
        <taxon>Bacillota</taxon>
        <taxon>Bacilli</taxon>
        <taxon>Lactobacillales</taxon>
        <taxon>Lactobacillaceae</taxon>
        <taxon>Periweissella</taxon>
    </lineage>
</organism>
<dbReference type="EMBL" id="JAAXPN010000001">
    <property type="protein sequence ID" value="NKZ23387.1"/>
    <property type="molecule type" value="Genomic_DNA"/>
</dbReference>
<protein>
    <submittedName>
        <fullName evidence="1">Uncharacterized protein</fullName>
    </submittedName>
</protein>
<evidence type="ECO:0000313" key="1">
    <source>
        <dbReference type="EMBL" id="NKZ23387.1"/>
    </source>
</evidence>
<dbReference type="RefSeq" id="WP_168721185.1">
    <property type="nucleotide sequence ID" value="NZ_JAAXPN010000001.1"/>
</dbReference>
<proteinExistence type="predicted"/>